<dbReference type="SMART" id="SM00315">
    <property type="entry name" value="RGS"/>
    <property type="match status" value="1"/>
</dbReference>
<protein>
    <recommendedName>
        <fullName evidence="7">Calmodulin</fullName>
    </recommendedName>
</protein>
<feature type="compositionally biased region" description="Low complexity" evidence="2">
    <location>
        <begin position="9"/>
        <end position="22"/>
    </location>
</feature>
<dbReference type="SMART" id="SM00054">
    <property type="entry name" value="EFh"/>
    <property type="match status" value="2"/>
</dbReference>
<dbReference type="InterPro" id="IPR002048">
    <property type="entry name" value="EF_hand_dom"/>
</dbReference>
<evidence type="ECO:0000256" key="2">
    <source>
        <dbReference type="SAM" id="MobiDB-lite"/>
    </source>
</evidence>
<dbReference type="SUPFAM" id="SSF48097">
    <property type="entry name" value="Regulator of G-protein signaling, RGS"/>
    <property type="match status" value="1"/>
</dbReference>
<dbReference type="Gene3D" id="1.10.167.10">
    <property type="entry name" value="Regulator of G-protein Signalling 4, domain 2"/>
    <property type="match status" value="1"/>
</dbReference>
<proteinExistence type="predicted"/>
<accession>A0A9W6ZIW0</accession>
<dbReference type="EMBL" id="BLQM01000025">
    <property type="protein sequence ID" value="GMH52132.1"/>
    <property type="molecule type" value="Genomic_DNA"/>
</dbReference>
<dbReference type="PROSITE" id="PS50222">
    <property type="entry name" value="EF_HAND_2"/>
    <property type="match status" value="2"/>
</dbReference>
<feature type="domain" description="RGS" evidence="3">
    <location>
        <begin position="176"/>
        <end position="291"/>
    </location>
</feature>
<keyword evidence="1" id="KW-0106">Calcium</keyword>
<dbReference type="InterPro" id="IPR044926">
    <property type="entry name" value="RGS_subdomain_2"/>
</dbReference>
<dbReference type="PANTHER" id="PTHR10845">
    <property type="entry name" value="REGULATOR OF G PROTEIN SIGNALING"/>
    <property type="match status" value="1"/>
</dbReference>
<evidence type="ECO:0000313" key="5">
    <source>
        <dbReference type="EMBL" id="GMH52132.1"/>
    </source>
</evidence>
<evidence type="ECO:0000259" key="3">
    <source>
        <dbReference type="PROSITE" id="PS50132"/>
    </source>
</evidence>
<organism evidence="5 6">
    <name type="scientific">Triparma laevis f. inornata</name>
    <dbReference type="NCBI Taxonomy" id="1714386"/>
    <lineage>
        <taxon>Eukaryota</taxon>
        <taxon>Sar</taxon>
        <taxon>Stramenopiles</taxon>
        <taxon>Ochrophyta</taxon>
        <taxon>Bolidophyceae</taxon>
        <taxon>Parmales</taxon>
        <taxon>Triparmaceae</taxon>
        <taxon>Triparma</taxon>
    </lineage>
</organism>
<comment type="caution">
    <text evidence="5">The sequence shown here is derived from an EMBL/GenBank/DDBJ whole genome shotgun (WGS) entry which is preliminary data.</text>
</comment>
<gene>
    <name evidence="5" type="ORF">TL16_g01163</name>
</gene>
<feature type="domain" description="EF-hand" evidence="4">
    <location>
        <begin position="137"/>
        <end position="172"/>
    </location>
</feature>
<evidence type="ECO:0000259" key="4">
    <source>
        <dbReference type="PROSITE" id="PS50222"/>
    </source>
</evidence>
<dbReference type="InterPro" id="IPR036305">
    <property type="entry name" value="RGS_sf"/>
</dbReference>
<dbReference type="PROSITE" id="PS50132">
    <property type="entry name" value="RGS"/>
    <property type="match status" value="1"/>
</dbReference>
<dbReference type="SUPFAM" id="SSF47473">
    <property type="entry name" value="EF-hand"/>
    <property type="match status" value="1"/>
</dbReference>
<feature type="region of interest" description="Disordered" evidence="2">
    <location>
        <begin position="1"/>
        <end position="22"/>
    </location>
</feature>
<dbReference type="PROSITE" id="PS00018">
    <property type="entry name" value="EF_HAND_1"/>
    <property type="match status" value="1"/>
</dbReference>
<feature type="compositionally biased region" description="Acidic residues" evidence="2">
    <location>
        <begin position="387"/>
        <end position="403"/>
    </location>
</feature>
<dbReference type="PRINTS" id="PR01301">
    <property type="entry name" value="RGSPROTEIN"/>
</dbReference>
<dbReference type="AlphaFoldDB" id="A0A9W6ZIW0"/>
<evidence type="ECO:0000313" key="6">
    <source>
        <dbReference type="Proteomes" id="UP001162640"/>
    </source>
</evidence>
<dbReference type="Pfam" id="PF00615">
    <property type="entry name" value="RGS"/>
    <property type="match status" value="1"/>
</dbReference>
<dbReference type="InterPro" id="IPR016137">
    <property type="entry name" value="RGS"/>
</dbReference>
<name>A0A9W6ZIW0_9STRA</name>
<dbReference type="InterPro" id="IPR018247">
    <property type="entry name" value="EF_Hand_1_Ca_BS"/>
</dbReference>
<dbReference type="GO" id="GO:0005509">
    <property type="term" value="F:calcium ion binding"/>
    <property type="evidence" value="ECO:0007669"/>
    <property type="project" value="InterPro"/>
</dbReference>
<dbReference type="Proteomes" id="UP001162640">
    <property type="component" value="Unassembled WGS sequence"/>
</dbReference>
<dbReference type="PANTHER" id="PTHR10845:SF192">
    <property type="entry name" value="DOUBLE HIT, ISOFORM B"/>
    <property type="match status" value="1"/>
</dbReference>
<feature type="region of interest" description="Disordered" evidence="2">
    <location>
        <begin position="377"/>
        <end position="409"/>
    </location>
</feature>
<evidence type="ECO:0000256" key="1">
    <source>
        <dbReference type="ARBA" id="ARBA00022837"/>
    </source>
</evidence>
<evidence type="ECO:0008006" key="7">
    <source>
        <dbReference type="Google" id="ProtNLM"/>
    </source>
</evidence>
<reference evidence="6" key="1">
    <citation type="journal article" date="2023" name="Commun. Biol.">
        <title>Genome analysis of Parmales, the sister group of diatoms, reveals the evolutionary specialization of diatoms from phago-mixotrophs to photoautotrophs.</title>
        <authorList>
            <person name="Ban H."/>
            <person name="Sato S."/>
            <person name="Yoshikawa S."/>
            <person name="Yamada K."/>
            <person name="Nakamura Y."/>
            <person name="Ichinomiya M."/>
            <person name="Sato N."/>
            <person name="Blanc-Mathieu R."/>
            <person name="Endo H."/>
            <person name="Kuwata A."/>
            <person name="Ogata H."/>
        </authorList>
    </citation>
    <scope>NUCLEOTIDE SEQUENCE [LARGE SCALE GENOMIC DNA]</scope>
</reference>
<dbReference type="Gene3D" id="1.10.238.10">
    <property type="entry name" value="EF-hand"/>
    <property type="match status" value="1"/>
</dbReference>
<sequence>MGSCSSKVGSGPSQAAPSPASLGKIMSMKSSVRISAAIEEKQRVYDDLLKGSDIPEEKTELWQKALVLLQSLAKGPEEKLDISHMSKDEVKGIFTEVDQGSFEHTYSLFAQRFTDKKRVDPKEFVLTMSLLATPAKDTATECVLIFTIFDPDGSGTLDREEFGSLMKATIMSKLTHVEFLMKNDAAKKIMKDHMASEYTEENGRFYEAVNEWKKLEAPTVEETEAIIDMYIRVGSEQQVNISSSMANSCVEMLSTAKTSGNPVPKDIFDASHTEIYKIIDKDSFSRFKKNDDEIDKLCNALFDECDDDGSGCKSLEEYKEWVQSNPDAMNFLRELNSVSDDAVEQVRNSVYFKRLSVMTAPDPQKMQELRERYAEGIGSMRSGIDTLAEEDEDEEEEEEEEDGSKEVAL</sequence>
<dbReference type="Pfam" id="PF00036">
    <property type="entry name" value="EF-hand_1"/>
    <property type="match status" value="1"/>
</dbReference>
<dbReference type="InterPro" id="IPR011992">
    <property type="entry name" value="EF-hand-dom_pair"/>
</dbReference>
<feature type="domain" description="EF-hand" evidence="4">
    <location>
        <begin position="293"/>
        <end position="328"/>
    </location>
</feature>